<gene>
    <name evidence="1" type="ORF">SMRZ_LOCUS16214</name>
</gene>
<accession>A0A183MJI9</accession>
<evidence type="ECO:0000313" key="2">
    <source>
        <dbReference type="Proteomes" id="UP000277204"/>
    </source>
</evidence>
<protein>
    <submittedName>
        <fullName evidence="1">Uncharacterized protein</fullName>
    </submittedName>
</protein>
<keyword evidence="2" id="KW-1185">Reference proteome</keyword>
<proteinExistence type="predicted"/>
<organism evidence="1 2">
    <name type="scientific">Schistosoma margrebowiei</name>
    <dbReference type="NCBI Taxonomy" id="48269"/>
    <lineage>
        <taxon>Eukaryota</taxon>
        <taxon>Metazoa</taxon>
        <taxon>Spiralia</taxon>
        <taxon>Lophotrochozoa</taxon>
        <taxon>Platyhelminthes</taxon>
        <taxon>Trematoda</taxon>
        <taxon>Digenea</taxon>
        <taxon>Strigeidida</taxon>
        <taxon>Schistosomatoidea</taxon>
        <taxon>Schistosomatidae</taxon>
        <taxon>Schistosoma</taxon>
    </lineage>
</organism>
<evidence type="ECO:0000313" key="1">
    <source>
        <dbReference type="EMBL" id="VDP20308.1"/>
    </source>
</evidence>
<dbReference type="AlphaFoldDB" id="A0A183MJI9"/>
<dbReference type="Proteomes" id="UP000277204">
    <property type="component" value="Unassembled WGS sequence"/>
</dbReference>
<name>A0A183MJI9_9TREM</name>
<reference evidence="1 2" key="1">
    <citation type="submission" date="2018-11" db="EMBL/GenBank/DDBJ databases">
        <authorList>
            <consortium name="Pathogen Informatics"/>
        </authorList>
    </citation>
    <scope>NUCLEOTIDE SEQUENCE [LARGE SCALE GENOMIC DNA]</scope>
    <source>
        <strain evidence="1 2">Zambia</strain>
    </source>
</reference>
<sequence>MGLLAFACRKKGGGSTDNKSADSEECVSVVSAATGPVKHLTEVDGNMKSPLTLTRNEVSLDIDISSHTPLVEIEDPDKIVTVPHSLGVAVLSGDK</sequence>
<dbReference type="EMBL" id="UZAI01017087">
    <property type="protein sequence ID" value="VDP20308.1"/>
    <property type="molecule type" value="Genomic_DNA"/>
</dbReference>